<keyword evidence="2" id="KW-1185">Reference proteome</keyword>
<protein>
    <submittedName>
        <fullName evidence="1">Uncharacterized protein</fullName>
    </submittedName>
</protein>
<proteinExistence type="predicted"/>
<name>A0A5B9QA24_9BACT</name>
<evidence type="ECO:0000313" key="2">
    <source>
        <dbReference type="Proteomes" id="UP000323917"/>
    </source>
</evidence>
<evidence type="ECO:0000313" key="1">
    <source>
        <dbReference type="EMBL" id="QEG35827.1"/>
    </source>
</evidence>
<dbReference type="KEGG" id="bgok:Pr1d_31330"/>
<dbReference type="EMBL" id="CP042913">
    <property type="protein sequence ID" value="QEG35827.1"/>
    <property type="molecule type" value="Genomic_DNA"/>
</dbReference>
<gene>
    <name evidence="1" type="ORF">Pr1d_31330</name>
</gene>
<reference evidence="1 2" key="1">
    <citation type="submission" date="2019-08" db="EMBL/GenBank/DDBJ databases">
        <title>Deep-cultivation of Planctomycetes and their phenomic and genomic characterization uncovers novel biology.</title>
        <authorList>
            <person name="Wiegand S."/>
            <person name="Jogler M."/>
            <person name="Boedeker C."/>
            <person name="Pinto D."/>
            <person name="Vollmers J."/>
            <person name="Rivas-Marin E."/>
            <person name="Kohn T."/>
            <person name="Peeters S.H."/>
            <person name="Heuer A."/>
            <person name="Rast P."/>
            <person name="Oberbeckmann S."/>
            <person name="Bunk B."/>
            <person name="Jeske O."/>
            <person name="Meyerdierks A."/>
            <person name="Storesund J.E."/>
            <person name="Kallscheuer N."/>
            <person name="Luecker S."/>
            <person name="Lage O.M."/>
            <person name="Pohl T."/>
            <person name="Merkel B.J."/>
            <person name="Hornburger P."/>
            <person name="Mueller R.-W."/>
            <person name="Bruemmer F."/>
            <person name="Labrenz M."/>
            <person name="Spormann A.M."/>
            <person name="Op den Camp H."/>
            <person name="Overmann J."/>
            <person name="Amann R."/>
            <person name="Jetten M.S.M."/>
            <person name="Mascher T."/>
            <person name="Medema M.H."/>
            <person name="Devos D.P."/>
            <person name="Kaster A.-K."/>
            <person name="Ovreas L."/>
            <person name="Rohde M."/>
            <person name="Galperin M.Y."/>
            <person name="Jogler C."/>
        </authorList>
    </citation>
    <scope>NUCLEOTIDE SEQUENCE [LARGE SCALE GENOMIC DNA]</scope>
    <source>
        <strain evidence="1 2">Pr1d</strain>
    </source>
</reference>
<sequence>MKVWVKVAFCTSLASPLDMNTPQWYSMSVTEAFRRSAPFPDDHLSDVIGVYWIA</sequence>
<dbReference type="AlphaFoldDB" id="A0A5B9QA24"/>
<organism evidence="1 2">
    <name type="scientific">Bythopirellula goksoeyrii</name>
    <dbReference type="NCBI Taxonomy" id="1400387"/>
    <lineage>
        <taxon>Bacteria</taxon>
        <taxon>Pseudomonadati</taxon>
        <taxon>Planctomycetota</taxon>
        <taxon>Planctomycetia</taxon>
        <taxon>Pirellulales</taxon>
        <taxon>Lacipirellulaceae</taxon>
        <taxon>Bythopirellula</taxon>
    </lineage>
</organism>
<dbReference type="Proteomes" id="UP000323917">
    <property type="component" value="Chromosome"/>
</dbReference>
<accession>A0A5B9QA24</accession>